<feature type="chain" id="PRO_5017631721" evidence="3">
    <location>
        <begin position="29"/>
        <end position="263"/>
    </location>
</feature>
<evidence type="ECO:0000256" key="3">
    <source>
        <dbReference type="SAM" id="SignalP"/>
    </source>
</evidence>
<dbReference type="Proteomes" id="UP000258309">
    <property type="component" value="Unassembled WGS sequence"/>
</dbReference>
<organism evidence="4 5">
    <name type="scientific">Scytalidium lignicola</name>
    <name type="common">Hyphomycete</name>
    <dbReference type="NCBI Taxonomy" id="5539"/>
    <lineage>
        <taxon>Eukaryota</taxon>
        <taxon>Fungi</taxon>
        <taxon>Dikarya</taxon>
        <taxon>Ascomycota</taxon>
        <taxon>Pezizomycotina</taxon>
        <taxon>Leotiomycetes</taxon>
        <taxon>Leotiomycetes incertae sedis</taxon>
        <taxon>Scytalidium</taxon>
    </lineage>
</organism>
<keyword evidence="2" id="KW-0472">Membrane</keyword>
<reference evidence="4 5" key="1">
    <citation type="submission" date="2018-05" db="EMBL/GenBank/DDBJ databases">
        <title>Draft genome sequence of Scytalidium lignicola DSM 105466, a ubiquitous saprotrophic fungus.</title>
        <authorList>
            <person name="Buettner E."/>
            <person name="Gebauer A.M."/>
            <person name="Hofrichter M."/>
            <person name="Liers C."/>
            <person name="Kellner H."/>
        </authorList>
    </citation>
    <scope>NUCLEOTIDE SEQUENCE [LARGE SCALE GENOMIC DNA]</scope>
    <source>
        <strain evidence="4 5">DSM 105466</strain>
    </source>
</reference>
<evidence type="ECO:0000256" key="2">
    <source>
        <dbReference type="SAM" id="Phobius"/>
    </source>
</evidence>
<dbReference type="AlphaFoldDB" id="A0A3E2HFG4"/>
<keyword evidence="3" id="KW-0732">Signal</keyword>
<sequence length="263" mass="28893">MSRHCAWLDLYFHYSIILTILLLSRSFAQNIETIPSTPSTSTPAPTSTDQLTNPSITLATVAPTPSSSSTTTSNTTTHLFNYYFLILAVLALALALLFLYYGRRRRKRAAIIRADGRYALARDVDGWRGTRGINSNWANWGYMPSAGAQGYRSGRARPWNNFFGSGDREGLDERGEAPPPYAHEDKPPSIDVGERSGRVANGADAVELRQMDPAAQRLPRYDESVGAENETTMTTTGVMSSAEDRDGTIRRPDTAVTAPRRSG</sequence>
<accession>A0A3E2HFG4</accession>
<feature type="signal peptide" evidence="3">
    <location>
        <begin position="1"/>
        <end position="28"/>
    </location>
</feature>
<feature type="transmembrane region" description="Helical" evidence="2">
    <location>
        <begin position="82"/>
        <end position="101"/>
    </location>
</feature>
<keyword evidence="2" id="KW-0812">Transmembrane</keyword>
<proteinExistence type="predicted"/>
<feature type="compositionally biased region" description="Basic and acidic residues" evidence="1">
    <location>
        <begin position="242"/>
        <end position="253"/>
    </location>
</feature>
<protein>
    <submittedName>
        <fullName evidence="4">Uncharacterized protein</fullName>
    </submittedName>
</protein>
<keyword evidence="2" id="KW-1133">Transmembrane helix</keyword>
<feature type="region of interest" description="Disordered" evidence="1">
    <location>
        <begin position="162"/>
        <end position="263"/>
    </location>
</feature>
<feature type="compositionally biased region" description="Basic and acidic residues" evidence="1">
    <location>
        <begin position="166"/>
        <end position="197"/>
    </location>
</feature>
<dbReference type="EMBL" id="NCSJ02000066">
    <property type="protein sequence ID" value="RFU31883.1"/>
    <property type="molecule type" value="Genomic_DNA"/>
</dbReference>
<feature type="compositionally biased region" description="Polar residues" evidence="1">
    <location>
        <begin position="229"/>
        <end position="239"/>
    </location>
</feature>
<comment type="caution">
    <text evidence="4">The sequence shown here is derived from an EMBL/GenBank/DDBJ whole genome shotgun (WGS) entry which is preliminary data.</text>
</comment>
<keyword evidence="5" id="KW-1185">Reference proteome</keyword>
<evidence type="ECO:0000256" key="1">
    <source>
        <dbReference type="SAM" id="MobiDB-lite"/>
    </source>
</evidence>
<dbReference type="OrthoDB" id="4775599at2759"/>
<name>A0A3E2HFG4_SCYLI</name>
<gene>
    <name evidence="4" type="ORF">B7463_g4490</name>
</gene>
<evidence type="ECO:0000313" key="5">
    <source>
        <dbReference type="Proteomes" id="UP000258309"/>
    </source>
</evidence>
<feature type="non-terminal residue" evidence="4">
    <location>
        <position position="263"/>
    </location>
</feature>
<feature type="non-terminal residue" evidence="4">
    <location>
        <position position="1"/>
    </location>
</feature>
<evidence type="ECO:0000313" key="4">
    <source>
        <dbReference type="EMBL" id="RFU31883.1"/>
    </source>
</evidence>
<dbReference type="OMA" id="RFMHERQ"/>